<feature type="compositionally biased region" description="Basic and acidic residues" evidence="6">
    <location>
        <begin position="728"/>
        <end position="752"/>
    </location>
</feature>
<sequence>GTCQPLATSSHCSTAAAAAAVAVCTAASSASSSPAPTSASSTASYLRSALTTTMTTVITPPPMTTPMAAAPVVAAPVSTPATHASPTNIPLLCQKNGWAAWVSAFSEEVALGIASPYWRVRQSALRQVGKITICRLLMSRQQPPSPPAGLPEEDYQCHSPVSTLGPESLRMAFRLIQHLLSDPADEVFLAALCAFREILGYLICLDSETQAALQRAISPVLRRLLIFVGGYLLPGNLPINCHILQPSNVVTSVAGVAAAESSMTQSAQDNLSAQESAAPAPPADARRRANLALATLVEFAKGQEGEMSIGRDTSNASECMPISGVPHLAHFLLRSAKFHQTHLVGRLTLLEKLIQMHRAASSGPQGMDSNRRICYRHLCSSLIFARRHVYPPEQPVFPHNYVSEVEARRWVGYHRRTDVVLMTPTVMEAAGAGHPPFPDSQTPSPMALQEVKFSSSGSLMEANLKASRLARRVFLAVCRALLAEPDAQPATGSQLLPCAEDFVNSELSCLDASLAGRFRSKLADVLRPPAPQYHHHHQQPQQQRLTFNQPSANVLSQHTQVLPTPPTVRLLSTATITPSSITAPEAIPPSGGYELSGYKQRPSRLQRLRSADGVGDSACCPPERKTSAPFFRSEEVPPMPPPRRLSQPAKQGRVELPPFAAASRNNPPPPPPPPPPAPPPPLSPLTHIFPSSVNVRVAPEPAYDPVAISETGPYSSSESEEEEEDSECADHKKTEESLEKLDWKTGHLRESSTSRGRRGLDCPGEYVYQEPPQTTSEELAVLRKAVRRSGRLPTPLVSIPSLPVSMDPAVLNGDPMKATCSYKEGVDWLLGPFLGRGAFSQCFQARDIRTGTLMAVKRLRLGKGSAFPMHEIGEGHPAMRAAVRPVFRRNGRRPTDLSPESGEQLAAVQAEVAIMQRINHPNVLRFYGITFNPLKKQVDVFVEWMPGGSITSLLDQYGAFTEPVALAFILQVVRGLSCLHRHRILHRDLKGANLLVDATGSIIRISDFGASARLESQGSVSGQFQGQVIGTFAFMAPEVLRGEAYGRACDIWSVGCCLLEMLTGKPPWNDSRLTNQYALMFTIATAEHPPAYPKPLSPGVKDFLDACFARVPEQRPTARHLLLNPVFRDFTDSAESPGSSRSPPQCLSKSVSLPLSAINEGRSSSRAPRALPPVPDSPTAVPPVPELCSTYDKLIISFPHKTPVTTSVGGTSSSKLSRRGC</sequence>
<feature type="region of interest" description="Disordered" evidence="6">
    <location>
        <begin position="580"/>
        <end position="687"/>
    </location>
</feature>
<dbReference type="InterPro" id="IPR050538">
    <property type="entry name" value="MAP_kinase_kinase_kinase"/>
</dbReference>
<dbReference type="SMART" id="SM00220">
    <property type="entry name" value="S_TKc"/>
    <property type="match status" value="1"/>
</dbReference>
<feature type="compositionally biased region" description="Pro residues" evidence="6">
    <location>
        <begin position="1170"/>
        <end position="1182"/>
    </location>
</feature>
<name>A0A0X3P5M1_SCHSO</name>
<feature type="region of interest" description="Disordered" evidence="6">
    <location>
        <begin position="704"/>
        <end position="771"/>
    </location>
</feature>
<evidence type="ECO:0000256" key="4">
    <source>
        <dbReference type="ARBA" id="ARBA00022840"/>
    </source>
</evidence>
<evidence type="ECO:0000256" key="2">
    <source>
        <dbReference type="ARBA" id="ARBA00022741"/>
    </source>
</evidence>
<keyword evidence="1" id="KW-0808">Transferase</keyword>
<dbReference type="GO" id="GO:0004672">
    <property type="term" value="F:protein kinase activity"/>
    <property type="evidence" value="ECO:0007669"/>
    <property type="project" value="InterPro"/>
</dbReference>
<dbReference type="PANTHER" id="PTHR48016">
    <property type="entry name" value="MAP KINASE KINASE KINASE SSK2-RELATED-RELATED"/>
    <property type="match status" value="1"/>
</dbReference>
<dbReference type="InterPro" id="IPR008271">
    <property type="entry name" value="Ser/Thr_kinase_AS"/>
</dbReference>
<evidence type="ECO:0000256" key="5">
    <source>
        <dbReference type="PROSITE-ProRule" id="PRU10141"/>
    </source>
</evidence>
<dbReference type="PANTHER" id="PTHR48016:SF56">
    <property type="entry name" value="MAPKK KINASE"/>
    <property type="match status" value="1"/>
</dbReference>
<evidence type="ECO:0000259" key="7">
    <source>
        <dbReference type="PROSITE" id="PS50011"/>
    </source>
</evidence>
<feature type="region of interest" description="Disordered" evidence="6">
    <location>
        <begin position="1161"/>
        <end position="1182"/>
    </location>
</feature>
<evidence type="ECO:0000313" key="8">
    <source>
        <dbReference type="EMBL" id="JAP47088.1"/>
    </source>
</evidence>
<feature type="region of interest" description="Disordered" evidence="6">
    <location>
        <begin position="1202"/>
        <end position="1221"/>
    </location>
</feature>
<gene>
    <name evidence="8" type="ORF">TR149269</name>
</gene>
<evidence type="ECO:0000256" key="6">
    <source>
        <dbReference type="SAM" id="MobiDB-lite"/>
    </source>
</evidence>
<dbReference type="InterPro" id="IPR011009">
    <property type="entry name" value="Kinase-like_dom_sf"/>
</dbReference>
<dbReference type="InterPro" id="IPR017441">
    <property type="entry name" value="Protein_kinase_ATP_BS"/>
</dbReference>
<feature type="compositionally biased region" description="Acidic residues" evidence="6">
    <location>
        <begin position="718"/>
        <end position="727"/>
    </location>
</feature>
<feature type="compositionally biased region" description="Pro residues" evidence="6">
    <location>
        <begin position="666"/>
        <end position="683"/>
    </location>
</feature>
<accession>A0A0X3P5M1</accession>
<keyword evidence="2 5" id="KW-0547">Nucleotide-binding</keyword>
<proteinExistence type="predicted"/>
<reference evidence="8" key="1">
    <citation type="submission" date="2016-01" db="EMBL/GenBank/DDBJ databases">
        <title>Reference transcriptome for the parasite Schistocephalus solidus: insights into the molecular evolution of parasitism.</title>
        <authorList>
            <person name="Hebert F.O."/>
            <person name="Grambauer S."/>
            <person name="Barber I."/>
            <person name="Landry C.R."/>
            <person name="Aubin-Horth N."/>
        </authorList>
    </citation>
    <scope>NUCLEOTIDE SEQUENCE</scope>
</reference>
<feature type="compositionally biased region" description="Low complexity" evidence="6">
    <location>
        <begin position="1202"/>
        <end position="1214"/>
    </location>
</feature>
<organism evidence="8">
    <name type="scientific">Schistocephalus solidus</name>
    <name type="common">Tapeworm</name>
    <dbReference type="NCBI Taxonomy" id="70667"/>
    <lineage>
        <taxon>Eukaryota</taxon>
        <taxon>Metazoa</taxon>
        <taxon>Spiralia</taxon>
        <taxon>Lophotrochozoa</taxon>
        <taxon>Platyhelminthes</taxon>
        <taxon>Cestoda</taxon>
        <taxon>Eucestoda</taxon>
        <taxon>Diphyllobothriidea</taxon>
        <taxon>Diphyllobothriidae</taxon>
        <taxon>Schistocephalus</taxon>
    </lineage>
</organism>
<dbReference type="Gene3D" id="1.10.510.10">
    <property type="entry name" value="Transferase(Phosphotransferase) domain 1"/>
    <property type="match status" value="1"/>
</dbReference>
<dbReference type="InterPro" id="IPR000719">
    <property type="entry name" value="Prot_kinase_dom"/>
</dbReference>
<feature type="non-terminal residue" evidence="8">
    <location>
        <position position="1"/>
    </location>
</feature>
<feature type="region of interest" description="Disordered" evidence="6">
    <location>
        <begin position="265"/>
        <end position="284"/>
    </location>
</feature>
<dbReference type="EMBL" id="GEEE01016137">
    <property type="protein sequence ID" value="JAP47088.1"/>
    <property type="molecule type" value="Transcribed_RNA"/>
</dbReference>
<keyword evidence="4 5" id="KW-0067">ATP-binding</keyword>
<evidence type="ECO:0000256" key="3">
    <source>
        <dbReference type="ARBA" id="ARBA00022777"/>
    </source>
</evidence>
<dbReference type="PROSITE" id="PS00107">
    <property type="entry name" value="PROTEIN_KINASE_ATP"/>
    <property type="match status" value="1"/>
</dbReference>
<evidence type="ECO:0000256" key="1">
    <source>
        <dbReference type="ARBA" id="ARBA00022679"/>
    </source>
</evidence>
<keyword evidence="3" id="KW-0418">Kinase</keyword>
<dbReference type="Pfam" id="PF00069">
    <property type="entry name" value="Pkinase"/>
    <property type="match status" value="1"/>
</dbReference>
<dbReference type="PROSITE" id="PS00108">
    <property type="entry name" value="PROTEIN_KINASE_ST"/>
    <property type="match status" value="1"/>
</dbReference>
<dbReference type="SUPFAM" id="SSF56112">
    <property type="entry name" value="Protein kinase-like (PK-like)"/>
    <property type="match status" value="1"/>
</dbReference>
<dbReference type="GO" id="GO:0005524">
    <property type="term" value="F:ATP binding"/>
    <property type="evidence" value="ECO:0007669"/>
    <property type="project" value="UniProtKB-UniRule"/>
</dbReference>
<feature type="domain" description="Protein kinase" evidence="7">
    <location>
        <begin position="828"/>
        <end position="1127"/>
    </location>
</feature>
<dbReference type="Gene3D" id="3.30.200.20">
    <property type="entry name" value="Phosphorylase Kinase, domain 1"/>
    <property type="match status" value="1"/>
</dbReference>
<feature type="binding site" evidence="5">
    <location>
        <position position="857"/>
    </location>
    <ligand>
        <name>ATP</name>
        <dbReference type="ChEBI" id="CHEBI:30616"/>
    </ligand>
</feature>
<protein>
    <recommendedName>
        <fullName evidence="7">Protein kinase domain-containing protein</fullName>
    </recommendedName>
</protein>
<feature type="compositionally biased region" description="Polar residues" evidence="6">
    <location>
        <begin position="265"/>
        <end position="275"/>
    </location>
</feature>
<dbReference type="PROSITE" id="PS50011">
    <property type="entry name" value="PROTEIN_KINASE_DOM"/>
    <property type="match status" value="1"/>
</dbReference>
<dbReference type="AlphaFoldDB" id="A0A0X3P5M1"/>